<protein>
    <recommendedName>
        <fullName evidence="3">DUF2726 domain-containing protein</fullName>
    </recommendedName>
</protein>
<accession>A0A8B4RAT5</accession>
<comment type="caution">
    <text evidence="1">The sequence shown here is derived from an EMBL/GenBank/DDBJ whole genome shotgun (WGS) entry which is preliminary data.</text>
</comment>
<dbReference type="Proteomes" id="UP000254076">
    <property type="component" value="Unassembled WGS sequence"/>
</dbReference>
<proteinExistence type="predicted"/>
<evidence type="ECO:0000313" key="1">
    <source>
        <dbReference type="EMBL" id="SUN13113.1"/>
    </source>
</evidence>
<evidence type="ECO:0008006" key="3">
    <source>
        <dbReference type="Google" id="ProtNLM"/>
    </source>
</evidence>
<gene>
    <name evidence="1" type="ORF">NCTC8185_00264</name>
</gene>
<reference evidence="1 2" key="1">
    <citation type="submission" date="2018-06" db="EMBL/GenBank/DDBJ databases">
        <authorList>
            <consortium name="Pathogen Informatics"/>
            <person name="Doyle S."/>
        </authorList>
    </citation>
    <scope>NUCLEOTIDE SEQUENCE [LARGE SCALE GENOMIC DNA]</scope>
    <source>
        <strain evidence="1 2">NCTC8185</strain>
    </source>
</reference>
<dbReference type="RefSeq" id="WP_154700366.1">
    <property type="nucleotide sequence ID" value="NZ_UHEQ01000004.1"/>
</dbReference>
<name>A0A8B4RAT5_STRAG</name>
<dbReference type="EMBL" id="UHEQ01000004">
    <property type="protein sequence ID" value="SUN13113.1"/>
    <property type="molecule type" value="Genomic_DNA"/>
</dbReference>
<evidence type="ECO:0000313" key="2">
    <source>
        <dbReference type="Proteomes" id="UP000254076"/>
    </source>
</evidence>
<organism evidence="1 2">
    <name type="scientific">Streptococcus agalactiae</name>
    <dbReference type="NCBI Taxonomy" id="1311"/>
    <lineage>
        <taxon>Bacteria</taxon>
        <taxon>Bacillati</taxon>
        <taxon>Bacillota</taxon>
        <taxon>Bacilli</taxon>
        <taxon>Lactobacillales</taxon>
        <taxon>Streptococcaceae</taxon>
        <taxon>Streptococcus</taxon>
    </lineage>
</organism>
<dbReference type="AlphaFoldDB" id="A0A8B4RAT5"/>
<sequence length="201" mass="23900">MAKYTKKEVERLIKEINSDYEFTGEYINNATPLRLRHIICGNTIERTLGNFKRTQKCPHCQDGRNKWNTQKVKVYIDNETNGEYSLVSEYKHFKKYIVVRHNDCIDKSTLPFDFAIIDEGAVIGLIEYDGIQHFRGWGNNKDDLLSIQKRDEIKNNYCYINKIPLFRINYKSYNKLENKIKEAINWIRQQNMLKKSSLETF</sequence>